<dbReference type="InterPro" id="IPR011691">
    <property type="entry name" value="Vesicle_transpt_SFT2"/>
</dbReference>
<feature type="transmembrane region" description="Helical" evidence="6">
    <location>
        <begin position="272"/>
        <end position="295"/>
    </location>
</feature>
<dbReference type="SUPFAM" id="SSF144091">
    <property type="entry name" value="Rhomboid-like"/>
    <property type="match status" value="1"/>
</dbReference>
<proteinExistence type="inferred from homology"/>
<protein>
    <recommendedName>
        <fullName evidence="6">Vesicle transport protein</fullName>
    </recommendedName>
</protein>
<accession>A0A6A4MPR0</accession>
<evidence type="ECO:0000256" key="1">
    <source>
        <dbReference type="ARBA" id="ARBA00004141"/>
    </source>
</evidence>
<feature type="transmembrane region" description="Helical" evidence="6">
    <location>
        <begin position="70"/>
        <end position="88"/>
    </location>
</feature>
<dbReference type="OrthoDB" id="73614at2759"/>
<comment type="function">
    <text evidence="6">May be involved in fusion of retrograde transport vesicles derived from an endocytic compartment with the Golgi complex.</text>
</comment>
<evidence type="ECO:0000256" key="5">
    <source>
        <dbReference type="ARBA" id="ARBA00023136"/>
    </source>
</evidence>
<keyword evidence="6" id="KW-0813">Transport</keyword>
<evidence type="ECO:0000256" key="6">
    <source>
        <dbReference type="RuleBase" id="RU363111"/>
    </source>
</evidence>
<feature type="domain" description="Peptidase S54 rhomboid" evidence="7">
    <location>
        <begin position="3"/>
        <end position="116"/>
    </location>
</feature>
<dbReference type="PANTHER" id="PTHR23137">
    <property type="entry name" value="VESICLE TRANSPORT PROTEIN-RELATED"/>
    <property type="match status" value="1"/>
</dbReference>
<dbReference type="InterPro" id="IPR022764">
    <property type="entry name" value="Peptidase_S54_rhomboid_dom"/>
</dbReference>
<comment type="similarity">
    <text evidence="2">Belongs to the peptidase S54 family.</text>
</comment>
<evidence type="ECO:0000313" key="9">
    <source>
        <dbReference type="Proteomes" id="UP000428333"/>
    </source>
</evidence>
<keyword evidence="9" id="KW-1185">Reference proteome</keyword>
<dbReference type="GO" id="GO:0004252">
    <property type="term" value="F:serine-type endopeptidase activity"/>
    <property type="evidence" value="ECO:0007669"/>
    <property type="project" value="InterPro"/>
</dbReference>
<dbReference type="GO" id="GO:0015031">
    <property type="term" value="P:protein transport"/>
    <property type="evidence" value="ECO:0007669"/>
    <property type="project" value="UniProtKB-KW"/>
</dbReference>
<gene>
    <name evidence="8" type="ORF">C3L33_00943</name>
</gene>
<comment type="caution">
    <text evidence="8">The sequence shown here is derived from an EMBL/GenBank/DDBJ whole genome shotgun (WGS) entry which is preliminary data.</text>
</comment>
<dbReference type="EMBL" id="QEFC01000050">
    <property type="protein sequence ID" value="KAE9467148.1"/>
    <property type="molecule type" value="Genomic_DNA"/>
</dbReference>
<reference evidence="8 9" key="1">
    <citation type="journal article" date="2019" name="Genome Biol. Evol.">
        <title>The Rhododendron genome and chromosomal organization provide insight into shared whole-genome duplications across the heath family (Ericaceae).</title>
        <authorList>
            <person name="Soza V.L."/>
            <person name="Lindsley D."/>
            <person name="Waalkes A."/>
            <person name="Ramage E."/>
            <person name="Patwardhan R.P."/>
            <person name="Burton J.N."/>
            <person name="Adey A."/>
            <person name="Kumar A."/>
            <person name="Qiu R."/>
            <person name="Shendure J."/>
            <person name="Hall B."/>
        </authorList>
    </citation>
    <scope>NUCLEOTIDE SEQUENCE [LARGE SCALE GENOMIC DNA]</scope>
    <source>
        <strain evidence="8">RSF 1966-606</strain>
    </source>
</reference>
<dbReference type="InterPro" id="IPR035952">
    <property type="entry name" value="Rhomboid-like_sf"/>
</dbReference>
<feature type="non-terminal residue" evidence="8">
    <location>
        <position position="1"/>
    </location>
</feature>
<keyword evidence="6" id="KW-0653">Protein transport</keyword>
<evidence type="ECO:0000256" key="2">
    <source>
        <dbReference type="ARBA" id="ARBA00009045"/>
    </source>
</evidence>
<evidence type="ECO:0000259" key="7">
    <source>
        <dbReference type="Pfam" id="PF01694"/>
    </source>
</evidence>
<keyword evidence="3 6" id="KW-0812">Transmembrane</keyword>
<organism evidence="8 9">
    <name type="scientific">Rhododendron williamsianum</name>
    <dbReference type="NCBI Taxonomy" id="262921"/>
    <lineage>
        <taxon>Eukaryota</taxon>
        <taxon>Viridiplantae</taxon>
        <taxon>Streptophyta</taxon>
        <taxon>Embryophyta</taxon>
        <taxon>Tracheophyta</taxon>
        <taxon>Spermatophyta</taxon>
        <taxon>Magnoliopsida</taxon>
        <taxon>eudicotyledons</taxon>
        <taxon>Gunneridae</taxon>
        <taxon>Pentapetalae</taxon>
        <taxon>asterids</taxon>
        <taxon>Ericales</taxon>
        <taxon>Ericaceae</taxon>
        <taxon>Ericoideae</taxon>
        <taxon>Rhodoreae</taxon>
        <taxon>Rhododendron</taxon>
    </lineage>
</organism>
<dbReference type="AlphaFoldDB" id="A0A6A4MPR0"/>
<evidence type="ECO:0000313" key="8">
    <source>
        <dbReference type="EMBL" id="KAE9467148.1"/>
    </source>
</evidence>
<evidence type="ECO:0000256" key="4">
    <source>
        <dbReference type="ARBA" id="ARBA00022989"/>
    </source>
</evidence>
<feature type="transmembrane region" description="Helical" evidence="6">
    <location>
        <begin position="184"/>
        <end position="204"/>
    </location>
</feature>
<dbReference type="Proteomes" id="UP000428333">
    <property type="component" value="Linkage Group LG01"/>
</dbReference>
<evidence type="ECO:0000256" key="3">
    <source>
        <dbReference type="ARBA" id="ARBA00022692"/>
    </source>
</evidence>
<keyword evidence="4 6" id="KW-1133">Transmembrane helix</keyword>
<dbReference type="Pfam" id="PF01694">
    <property type="entry name" value="Rhomboid"/>
    <property type="match status" value="1"/>
</dbReference>
<keyword evidence="5 6" id="KW-0472">Membrane</keyword>
<dbReference type="Gene3D" id="1.20.1540.10">
    <property type="entry name" value="Rhomboid-like"/>
    <property type="match status" value="1"/>
</dbReference>
<dbReference type="GO" id="GO:0016020">
    <property type="term" value="C:membrane"/>
    <property type="evidence" value="ECO:0007669"/>
    <property type="project" value="UniProtKB-SubCell"/>
</dbReference>
<sequence>IGRVFGPEFVLKLYLAGAVCGSIFYLVHHAFMAPSSKNGRNPSRTPGLGASGAVNAIMLLDMFLFPKSTILVEFIIPVPAILLGIFLIGKDMLRILQGDSHISGSAHLGGAVVAAVSSESSPGSECRMRLILVGKMDKMNQAFEKVKILVGMEVEDELPAEDETSFAFLDDFNRNCTLSTKQRLHGFVICLVAGLTCTLLELFLNASLAANLVKENVDVVYGCLGGDDMRHRLREATRKILGNEELEAGCCVLTFEKLQPNLYHTEQVRNKLLTLLAIMLEFGALIWYSLSYIPFARSMVSKVMVACFDTEF</sequence>
<dbReference type="GO" id="GO:0016192">
    <property type="term" value="P:vesicle-mediated transport"/>
    <property type="evidence" value="ECO:0007669"/>
    <property type="project" value="InterPro"/>
</dbReference>
<dbReference type="PANTHER" id="PTHR23137:SF6">
    <property type="entry name" value="VESICLE TRANSPORT PROTEIN"/>
    <property type="match status" value="1"/>
</dbReference>
<comment type="similarity">
    <text evidence="6">Belongs to the SFT2 family.</text>
</comment>
<feature type="transmembrane region" description="Helical" evidence="6">
    <location>
        <begin position="13"/>
        <end position="33"/>
    </location>
</feature>
<comment type="subcellular location">
    <subcellularLocation>
        <location evidence="1 6">Membrane</location>
        <topology evidence="1 6">Multi-pass membrane protein</topology>
    </subcellularLocation>
</comment>
<name>A0A6A4MPR0_9ERIC</name>